<proteinExistence type="predicted"/>
<evidence type="ECO:0000256" key="3">
    <source>
        <dbReference type="ARBA" id="ARBA00022825"/>
    </source>
</evidence>
<evidence type="ECO:0000259" key="5">
    <source>
        <dbReference type="Pfam" id="PF00082"/>
    </source>
</evidence>
<keyword evidence="2" id="KW-0378">Hydrolase</keyword>
<dbReference type="GO" id="GO:0006508">
    <property type="term" value="P:proteolysis"/>
    <property type="evidence" value="ECO:0007669"/>
    <property type="project" value="UniProtKB-KW"/>
</dbReference>
<keyword evidence="1" id="KW-0645">Protease</keyword>
<dbReference type="Gene3D" id="3.40.50.200">
    <property type="entry name" value="Peptidase S8/S53 domain"/>
    <property type="match status" value="1"/>
</dbReference>
<organism evidence="6 7">
    <name type="scientific">Vibrio mytili</name>
    <dbReference type="NCBI Taxonomy" id="50718"/>
    <lineage>
        <taxon>Bacteria</taxon>
        <taxon>Pseudomonadati</taxon>
        <taxon>Pseudomonadota</taxon>
        <taxon>Gammaproteobacteria</taxon>
        <taxon>Vibrionales</taxon>
        <taxon>Vibrionaceae</taxon>
        <taxon>Vibrio</taxon>
    </lineage>
</organism>
<protein>
    <recommendedName>
        <fullName evidence="5">Peptidase S8/S53 domain-containing protein</fullName>
    </recommendedName>
</protein>
<keyword evidence="7" id="KW-1185">Reference proteome</keyword>
<feature type="region of interest" description="Disordered" evidence="4">
    <location>
        <begin position="723"/>
        <end position="742"/>
    </location>
</feature>
<dbReference type="Pfam" id="PF00082">
    <property type="entry name" value="Peptidase_S8"/>
    <property type="match status" value="1"/>
</dbReference>
<dbReference type="EMBL" id="JXOK01000078">
    <property type="protein sequence ID" value="KIN09542.1"/>
    <property type="molecule type" value="Genomic_DNA"/>
</dbReference>
<accession>A0A0C3I5A4</accession>
<dbReference type="CDD" id="cd04847">
    <property type="entry name" value="Peptidases_S8_Subtilisin_like_2"/>
    <property type="match status" value="1"/>
</dbReference>
<reference evidence="6 7" key="1">
    <citation type="submission" date="2015-01" db="EMBL/GenBank/DDBJ databases">
        <title>Draft genome of Vibrio mytili type strain CAIM 528.</title>
        <authorList>
            <person name="Gonzalez-Castillo A."/>
            <person name="Gomez-Gil B."/>
            <person name="Enciso-Ibarra J."/>
        </authorList>
    </citation>
    <scope>NUCLEOTIDE SEQUENCE [LARGE SCALE GENOMIC DNA]</scope>
    <source>
        <strain evidence="6 7">CAIM 528</strain>
    </source>
</reference>
<dbReference type="InterPro" id="IPR000209">
    <property type="entry name" value="Peptidase_S8/S53_dom"/>
</dbReference>
<dbReference type="AlphaFoldDB" id="A0A0C3I5A4"/>
<name>A0A0C3I5A4_9VIBR</name>
<evidence type="ECO:0000256" key="4">
    <source>
        <dbReference type="SAM" id="MobiDB-lite"/>
    </source>
</evidence>
<evidence type="ECO:0000256" key="1">
    <source>
        <dbReference type="ARBA" id="ARBA00022670"/>
    </source>
</evidence>
<dbReference type="Proteomes" id="UP000031977">
    <property type="component" value="Unassembled WGS sequence"/>
</dbReference>
<dbReference type="GO" id="GO:0004252">
    <property type="term" value="F:serine-type endopeptidase activity"/>
    <property type="evidence" value="ECO:0007669"/>
    <property type="project" value="InterPro"/>
</dbReference>
<dbReference type="SUPFAM" id="SSF52743">
    <property type="entry name" value="Subtilisin-like"/>
    <property type="match status" value="1"/>
</dbReference>
<dbReference type="PRINTS" id="PR00723">
    <property type="entry name" value="SUBTILISIN"/>
</dbReference>
<dbReference type="RefSeq" id="WP_041156847.1">
    <property type="nucleotide sequence ID" value="NZ_CBCRVP010000032.1"/>
</dbReference>
<dbReference type="OrthoDB" id="9768989at2"/>
<dbReference type="STRING" id="50718.SU60_18670"/>
<dbReference type="InterPro" id="IPR034074">
    <property type="entry name" value="Y4bN_pept_dom"/>
</dbReference>
<dbReference type="InterPro" id="IPR015500">
    <property type="entry name" value="Peptidase_S8_subtilisin-rel"/>
</dbReference>
<dbReference type="InterPro" id="IPR036852">
    <property type="entry name" value="Peptidase_S8/S53_dom_sf"/>
</dbReference>
<evidence type="ECO:0000313" key="7">
    <source>
        <dbReference type="Proteomes" id="UP000031977"/>
    </source>
</evidence>
<feature type="domain" description="Peptidase S8/S53" evidence="5">
    <location>
        <begin position="280"/>
        <end position="615"/>
    </location>
</feature>
<evidence type="ECO:0000313" key="6">
    <source>
        <dbReference type="EMBL" id="KIN09542.1"/>
    </source>
</evidence>
<evidence type="ECO:0000256" key="2">
    <source>
        <dbReference type="ARBA" id="ARBA00022801"/>
    </source>
</evidence>
<gene>
    <name evidence="6" type="ORF">SU60_18670</name>
</gene>
<keyword evidence="3" id="KW-0720">Serine protease</keyword>
<sequence>MEGKKHLFVGKNGKAQKYTYPRQVIISPTIPKRNRASHGANLSSQLTLAKVAEETISEEIDNIELDTPVGVQLSFESFPGIEIAFEKLADVRSGIELLSVVQKEDIYVANVLVPLGKFGVLEKKISEYLNSSKDNKSGPKHAVLLNAVSTIRNTVIENLWTDNPELFPTSNQEVDWFEIWLPVGDDRPAVINDFKKLCGIHEITVSDSTLEFPERTVLLVRTSLDQLASSAALLSKISEIRKSKTTAEFFDSLDIEDQRQWAEELIERVEYNFDDDSVPYISILDTGINVGHPLLSAVSNTNDMFVVDPTWNDADANGHGTSMAGLSIWGDLTSALETSDRININHKLESIKLLRYPGDNRDKHLGQVTASGISLSEIENFDRKRIYTLALSAKDSKDRGKPSAWSSELDALAVDYSGENLYPRFFVVCAGNTEANLTQLKEYPQYNELQDIHDPGQSWNVLTVGACTNKTQITDDGGENYTLLAPKGGLSPYSTTSVTWMNSMPIKPEVVFEGGNMGVDDYSAASMSSLQLLTTHHDFHTRLFSTFNATSAATALAAKFAAEISASYPNLWPETVRALIVHSANWTESMLSQFSYPGKTARQRAQHLARCVGYGVPNLSKALWSASNSLVMIVEDELQPFERIKGKEPSTKDMHIHDIPWPKTQLFELGDVPVKMTITLSYFIEPNPSSRNISSKYRYPSHQLRFDVKRPTESKSEFLKRLSRAARAEEEGSSTPPPDPNWLLGDFRNKGSIHKDVWEGTAADLAERGLLAVYPAMGWWRTRKKLERYDKQARYSLIVSIETPSTDVDLYTPVETEIRNRAVIENVVTVEN</sequence>
<comment type="caution">
    <text evidence="6">The sequence shown here is derived from an EMBL/GenBank/DDBJ whole genome shotgun (WGS) entry which is preliminary data.</text>
</comment>